<evidence type="ECO:0000313" key="3">
    <source>
        <dbReference type="Proteomes" id="UP000078354"/>
    </source>
</evidence>
<evidence type="ECO:0000313" key="2">
    <source>
        <dbReference type="EMBL" id="ANJ55471.1"/>
    </source>
</evidence>
<proteinExistence type="predicted"/>
<dbReference type="Proteomes" id="UP000078354">
    <property type="component" value="Chromosome"/>
</dbReference>
<keyword evidence="3" id="KW-1185">Reference proteome</keyword>
<evidence type="ECO:0000256" key="1">
    <source>
        <dbReference type="SAM" id="MobiDB-lite"/>
    </source>
</evidence>
<name>A0A191YRW6_9PSED</name>
<dbReference type="EMBL" id="CP014870">
    <property type="protein sequence ID" value="ANJ55471.1"/>
    <property type="molecule type" value="Genomic_DNA"/>
</dbReference>
<dbReference type="AlphaFoldDB" id="A0A191YRW6"/>
<sequence length="91" mass="9963">MLVLMALKYIIGCSPENSFRKKSSRLLRALLTPSLANGKAAQTNPRGRLKVAKKPTRTSGRQKVKLPDTQARSLCADDHQALRSGEGMKSL</sequence>
<accession>A0A191YRW6</accession>
<feature type="compositionally biased region" description="Basic residues" evidence="1">
    <location>
        <begin position="47"/>
        <end position="64"/>
    </location>
</feature>
<protein>
    <submittedName>
        <fullName evidence="2">Uncharacterized protein</fullName>
    </submittedName>
</protein>
<gene>
    <name evidence="2" type="ORF">PMA3_10080</name>
</gene>
<dbReference type="KEGG" id="psil:PMA3_10080"/>
<organism evidence="2 3">
    <name type="scientific">Pseudomonas silesiensis</name>
    <dbReference type="NCBI Taxonomy" id="1853130"/>
    <lineage>
        <taxon>Bacteria</taxon>
        <taxon>Pseudomonadati</taxon>
        <taxon>Pseudomonadota</taxon>
        <taxon>Gammaproteobacteria</taxon>
        <taxon>Pseudomonadales</taxon>
        <taxon>Pseudomonadaceae</taxon>
        <taxon>Pseudomonas</taxon>
    </lineage>
</organism>
<reference evidence="2 3" key="1">
    <citation type="journal article" date="2018" name="Syst. Appl. Microbiol.">
        <title>Pseudomonas silesiensis sp. nov. strain A3T isolated from a biological pesticide sewage treatment plant and analysis of the complete genome sequence.</title>
        <authorList>
            <person name="Kaminski M.A."/>
            <person name="Furmanczyk E.M."/>
            <person name="Sobczak A."/>
            <person name="Dziembowski A."/>
            <person name="Lipinski L."/>
        </authorList>
    </citation>
    <scope>NUCLEOTIDE SEQUENCE [LARGE SCALE GENOMIC DNA]</scope>
    <source>
        <strain evidence="2 3">A3</strain>
    </source>
</reference>
<feature type="region of interest" description="Disordered" evidence="1">
    <location>
        <begin position="37"/>
        <end position="70"/>
    </location>
</feature>